<gene>
    <name evidence="2" type="ORF">GCM10008179_25160</name>
</gene>
<dbReference type="RefSeq" id="WP_271169093.1">
    <property type="nucleotide sequence ID" value="NZ_BSFI01000008.1"/>
</dbReference>
<keyword evidence="3" id="KW-1185">Reference proteome</keyword>
<dbReference type="EMBL" id="BSFI01000008">
    <property type="protein sequence ID" value="GLK68878.1"/>
    <property type="molecule type" value="Genomic_DNA"/>
</dbReference>
<feature type="chain" id="PRO_5040740427" description="Invasion associated locus B family protein" evidence="1">
    <location>
        <begin position="27"/>
        <end position="187"/>
    </location>
</feature>
<name>A0A9W6MWB4_9HYPH</name>
<evidence type="ECO:0000313" key="3">
    <source>
        <dbReference type="Proteomes" id="UP001143372"/>
    </source>
</evidence>
<reference evidence="2" key="2">
    <citation type="submission" date="2023-01" db="EMBL/GenBank/DDBJ databases">
        <authorList>
            <person name="Sun Q."/>
            <person name="Evtushenko L."/>
        </authorList>
    </citation>
    <scope>NUCLEOTIDE SEQUENCE</scope>
    <source>
        <strain evidence="2">VKM B-2347</strain>
    </source>
</reference>
<sequence>MTDRLRSAVFLAATLIAFTAGGAAHAQTAPAATVQPTSIGEFKDWTAYAAPVKGGKVCYALANPEEGRRRAAKPSNAFFFVSNRPQEGIVNEVSVTPGFTLKADSAVEVDIDGVDFKMAPRGDGAFMNTNEEQAAMVKAMREGRRDMKIKLTPTRGRATTQVYSLSGVAGAIDKINAECRPAAAKAR</sequence>
<reference evidence="2" key="1">
    <citation type="journal article" date="2014" name="Int. J. Syst. Evol. Microbiol.">
        <title>Complete genome sequence of Corynebacterium casei LMG S-19264T (=DSM 44701T), isolated from a smear-ripened cheese.</title>
        <authorList>
            <consortium name="US DOE Joint Genome Institute (JGI-PGF)"/>
            <person name="Walter F."/>
            <person name="Albersmeier A."/>
            <person name="Kalinowski J."/>
            <person name="Ruckert C."/>
        </authorList>
    </citation>
    <scope>NUCLEOTIDE SEQUENCE</scope>
    <source>
        <strain evidence="2">VKM B-2347</strain>
    </source>
</reference>
<organism evidence="2 3">
    <name type="scientific">Hansschlegelia plantiphila</name>
    <dbReference type="NCBI Taxonomy" id="374655"/>
    <lineage>
        <taxon>Bacteria</taxon>
        <taxon>Pseudomonadati</taxon>
        <taxon>Pseudomonadota</taxon>
        <taxon>Alphaproteobacteria</taxon>
        <taxon>Hyphomicrobiales</taxon>
        <taxon>Methylopilaceae</taxon>
        <taxon>Hansschlegelia</taxon>
    </lineage>
</organism>
<comment type="caution">
    <text evidence="2">The sequence shown here is derived from an EMBL/GenBank/DDBJ whole genome shotgun (WGS) entry which is preliminary data.</text>
</comment>
<dbReference type="InterPro" id="IPR038696">
    <property type="entry name" value="IalB_sf"/>
</dbReference>
<protein>
    <recommendedName>
        <fullName evidence="4">Invasion associated locus B family protein</fullName>
    </recommendedName>
</protein>
<accession>A0A9W6MWB4</accession>
<dbReference type="Proteomes" id="UP001143372">
    <property type="component" value="Unassembled WGS sequence"/>
</dbReference>
<keyword evidence="1" id="KW-0732">Signal</keyword>
<feature type="signal peptide" evidence="1">
    <location>
        <begin position="1"/>
        <end position="26"/>
    </location>
</feature>
<dbReference type="AlphaFoldDB" id="A0A9W6MWB4"/>
<evidence type="ECO:0000256" key="1">
    <source>
        <dbReference type="SAM" id="SignalP"/>
    </source>
</evidence>
<proteinExistence type="predicted"/>
<evidence type="ECO:0000313" key="2">
    <source>
        <dbReference type="EMBL" id="GLK68878.1"/>
    </source>
</evidence>
<dbReference type="Gene3D" id="2.60.40.1880">
    <property type="entry name" value="Invasion associated locus B (IalB) protein"/>
    <property type="match status" value="1"/>
</dbReference>
<evidence type="ECO:0008006" key="4">
    <source>
        <dbReference type="Google" id="ProtNLM"/>
    </source>
</evidence>